<accession>A0A8T4L3V2</accession>
<evidence type="ECO:0000256" key="5">
    <source>
        <dbReference type="ARBA" id="ARBA00022842"/>
    </source>
</evidence>
<dbReference type="SFLD" id="SFLDG01129">
    <property type="entry name" value="C1.5:_HAD__Beta-PGM__Phosphata"/>
    <property type="match status" value="1"/>
</dbReference>
<protein>
    <submittedName>
        <fullName evidence="6">HAD-IA family hydrolase</fullName>
    </submittedName>
</protein>
<dbReference type="PRINTS" id="PR00413">
    <property type="entry name" value="HADHALOGNASE"/>
</dbReference>
<reference evidence="6" key="2">
    <citation type="submission" date="2021-05" db="EMBL/GenBank/DDBJ databases">
        <title>Protein family content uncovers lineage relationships and bacterial pathway maintenance mechanisms in DPANN archaea.</title>
        <authorList>
            <person name="Castelle C.J."/>
            <person name="Meheust R."/>
            <person name="Jaffe A.L."/>
            <person name="Seitz K."/>
            <person name="Gong X."/>
            <person name="Baker B.J."/>
            <person name="Banfield J.F."/>
        </authorList>
    </citation>
    <scope>NUCLEOTIDE SEQUENCE</scope>
    <source>
        <strain evidence="6">RIFCSPLOWO2_01_FULL_AR10_48_17</strain>
    </source>
</reference>
<evidence type="ECO:0000313" key="6">
    <source>
        <dbReference type="EMBL" id="MBS3062013.1"/>
    </source>
</evidence>
<evidence type="ECO:0000313" key="7">
    <source>
        <dbReference type="Proteomes" id="UP000675968"/>
    </source>
</evidence>
<dbReference type="NCBIfam" id="TIGR01549">
    <property type="entry name" value="HAD-SF-IA-v1"/>
    <property type="match status" value="1"/>
</dbReference>
<dbReference type="SFLD" id="SFLDG01135">
    <property type="entry name" value="C1.5.6:_HAD__Beta-PGM__Phospha"/>
    <property type="match status" value="1"/>
</dbReference>
<dbReference type="AlphaFoldDB" id="A0A8T4L3V2"/>
<dbReference type="GO" id="GO:0044281">
    <property type="term" value="P:small molecule metabolic process"/>
    <property type="evidence" value="ECO:0007669"/>
    <property type="project" value="UniProtKB-ARBA"/>
</dbReference>
<dbReference type="Gene3D" id="1.10.150.520">
    <property type="match status" value="1"/>
</dbReference>
<dbReference type="InterPro" id="IPR036412">
    <property type="entry name" value="HAD-like_sf"/>
</dbReference>
<dbReference type="InterPro" id="IPR023214">
    <property type="entry name" value="HAD_sf"/>
</dbReference>
<dbReference type="Proteomes" id="UP000675968">
    <property type="component" value="Unassembled WGS sequence"/>
</dbReference>
<dbReference type="InterPro" id="IPR006439">
    <property type="entry name" value="HAD-SF_hydro_IA"/>
</dbReference>
<dbReference type="Gene3D" id="3.40.50.1000">
    <property type="entry name" value="HAD superfamily/HAD-like"/>
    <property type="match status" value="1"/>
</dbReference>
<keyword evidence="4 6" id="KW-0378">Hydrolase</keyword>
<dbReference type="SFLD" id="SFLDS00003">
    <property type="entry name" value="Haloacid_Dehalogenase"/>
    <property type="match status" value="1"/>
</dbReference>
<dbReference type="GO" id="GO:0016791">
    <property type="term" value="F:phosphatase activity"/>
    <property type="evidence" value="ECO:0007669"/>
    <property type="project" value="TreeGrafter"/>
</dbReference>
<evidence type="ECO:0000256" key="3">
    <source>
        <dbReference type="ARBA" id="ARBA00022723"/>
    </source>
</evidence>
<dbReference type="GO" id="GO:0046872">
    <property type="term" value="F:metal ion binding"/>
    <property type="evidence" value="ECO:0007669"/>
    <property type="project" value="UniProtKB-KW"/>
</dbReference>
<proteinExistence type="inferred from homology"/>
<comment type="caution">
    <text evidence="6">The sequence shown here is derived from an EMBL/GenBank/DDBJ whole genome shotgun (WGS) entry which is preliminary data.</text>
</comment>
<dbReference type="InterPro" id="IPR041492">
    <property type="entry name" value="HAD_2"/>
</dbReference>
<sequence>MKKTVDAILFDLDQTLVDFLAMKRYSCRAAIHAMIQSGLHLKPKQAEKQLFELYDRFGIEDPQIFQRFLRKTQGTVNYRLLSKAIAAYRKAQPKVLIPYPNTRAVLLRLQKKGLKLGIVSDAPRLKAWTRLAEMELEDFFETVIGFEDTKKLKPNPAPFKKAVQKLKTSAYNILFVGDNPQRDIAGAAAAGMKTCWAQYGYPAQYFGKKNTGKKKISPDYKIGSFAALEKLVQRINSR</sequence>
<organism evidence="6 7">
    <name type="scientific">Candidatus Iainarchaeum sp</name>
    <dbReference type="NCBI Taxonomy" id="3101447"/>
    <lineage>
        <taxon>Archaea</taxon>
        <taxon>Candidatus Iainarchaeota</taxon>
        <taxon>Candidatus Iainarchaeia</taxon>
        <taxon>Candidatus Iainarchaeales</taxon>
        <taxon>Candidatus Iainarchaeaceae</taxon>
        <taxon>Candidatus Iainarchaeum</taxon>
    </lineage>
</organism>
<evidence type="ECO:0000256" key="4">
    <source>
        <dbReference type="ARBA" id="ARBA00022801"/>
    </source>
</evidence>
<evidence type="ECO:0000256" key="1">
    <source>
        <dbReference type="ARBA" id="ARBA00001946"/>
    </source>
</evidence>
<reference evidence="6" key="1">
    <citation type="submission" date="2021-03" db="EMBL/GenBank/DDBJ databases">
        <authorList>
            <person name="Jaffe A."/>
        </authorList>
    </citation>
    <scope>NUCLEOTIDE SEQUENCE</scope>
    <source>
        <strain evidence="6">RIFCSPLOWO2_01_FULL_AR10_48_17</strain>
    </source>
</reference>
<dbReference type="Pfam" id="PF13419">
    <property type="entry name" value="HAD_2"/>
    <property type="match status" value="1"/>
</dbReference>
<evidence type="ECO:0000256" key="2">
    <source>
        <dbReference type="ARBA" id="ARBA00007958"/>
    </source>
</evidence>
<dbReference type="InterPro" id="IPR051400">
    <property type="entry name" value="HAD-like_hydrolase"/>
</dbReference>
<dbReference type="SUPFAM" id="SSF56784">
    <property type="entry name" value="HAD-like"/>
    <property type="match status" value="1"/>
</dbReference>
<keyword evidence="3" id="KW-0479">Metal-binding</keyword>
<dbReference type="PANTHER" id="PTHR46470">
    <property type="entry name" value="N-ACYLNEURAMINATE-9-PHOSPHATASE"/>
    <property type="match status" value="1"/>
</dbReference>
<dbReference type="NCBIfam" id="TIGR01509">
    <property type="entry name" value="HAD-SF-IA-v3"/>
    <property type="match status" value="1"/>
</dbReference>
<gene>
    <name evidence="6" type="ORF">J4215_05520</name>
</gene>
<comment type="similarity">
    <text evidence="2">Belongs to the HAD-like hydrolase superfamily.</text>
</comment>
<name>A0A8T4L3V2_9ARCH</name>
<dbReference type="EMBL" id="JAGVWC010000011">
    <property type="protein sequence ID" value="MBS3062013.1"/>
    <property type="molecule type" value="Genomic_DNA"/>
</dbReference>
<keyword evidence="5" id="KW-0460">Magnesium</keyword>
<dbReference type="PANTHER" id="PTHR46470:SF2">
    <property type="entry name" value="GLYCERALDEHYDE 3-PHOSPHATE PHOSPHATASE"/>
    <property type="match status" value="1"/>
</dbReference>
<comment type="cofactor">
    <cofactor evidence="1">
        <name>Mg(2+)</name>
        <dbReference type="ChEBI" id="CHEBI:18420"/>
    </cofactor>
</comment>